<keyword evidence="2" id="KW-0472">Membrane</keyword>
<feature type="region of interest" description="Disordered" evidence="1">
    <location>
        <begin position="1"/>
        <end position="34"/>
    </location>
</feature>
<dbReference type="EMBL" id="CP021109">
    <property type="protein sequence ID" value="ARP87480.1"/>
    <property type="molecule type" value="Genomic_DNA"/>
</dbReference>
<sequence>MTTLRRHGGTSTRPTSFFSGKPGRSKPSGKPPRNGAGFRSTFDHFASKVTQWTGSPFAFGLATGAVLVWLICGPVFHYSETWQLVINTGTTIVTFLMVFLIQQSQNKDSHALHLKLDELLCALEDADSSLVDIEDMDEEEIKQVAKRYQDLAERARSASQEKARRRGPERAASGEDAR</sequence>
<feature type="transmembrane region" description="Helical" evidence="2">
    <location>
        <begin position="82"/>
        <end position="101"/>
    </location>
</feature>
<dbReference type="GO" id="GO:0055085">
    <property type="term" value="P:transmembrane transport"/>
    <property type="evidence" value="ECO:0007669"/>
    <property type="project" value="InterPro"/>
</dbReference>
<evidence type="ECO:0000313" key="3">
    <source>
        <dbReference type="EMBL" id="ARP87480.1"/>
    </source>
</evidence>
<keyword evidence="2" id="KW-1133">Transmembrane helix</keyword>
<feature type="compositionally biased region" description="Low complexity" evidence="1">
    <location>
        <begin position="19"/>
        <end position="33"/>
    </location>
</feature>
<evidence type="ECO:0000313" key="4">
    <source>
        <dbReference type="Proteomes" id="UP000194139"/>
    </source>
</evidence>
<protein>
    <recommendedName>
        <fullName evidence="5">Low affinity iron permease family protein</fullName>
    </recommendedName>
</protein>
<dbReference type="InterPro" id="IPR007251">
    <property type="entry name" value="Iron_permease_Fet4"/>
</dbReference>
<gene>
    <name evidence="3" type="ORF">CAL13_15655</name>
</gene>
<keyword evidence="2" id="KW-0812">Transmembrane</keyword>
<feature type="region of interest" description="Disordered" evidence="1">
    <location>
        <begin position="152"/>
        <end position="178"/>
    </location>
</feature>
<accession>A0A1W6Z2B7</accession>
<dbReference type="Proteomes" id="UP000194139">
    <property type="component" value="Chromosome"/>
</dbReference>
<evidence type="ECO:0008006" key="5">
    <source>
        <dbReference type="Google" id="ProtNLM"/>
    </source>
</evidence>
<proteinExistence type="predicted"/>
<name>A0A1W6Z2B7_9BORD</name>
<feature type="transmembrane region" description="Helical" evidence="2">
    <location>
        <begin position="57"/>
        <end position="76"/>
    </location>
</feature>
<dbReference type="Pfam" id="PF04120">
    <property type="entry name" value="Iron_permease"/>
    <property type="match status" value="1"/>
</dbReference>
<feature type="compositionally biased region" description="Polar residues" evidence="1">
    <location>
        <begin position="9"/>
        <end position="18"/>
    </location>
</feature>
<dbReference type="AlphaFoldDB" id="A0A1W6Z2B7"/>
<organism evidence="3 4">
    <name type="scientific">Bordetella genomosp. 9</name>
    <dbReference type="NCBI Taxonomy" id="1416803"/>
    <lineage>
        <taxon>Bacteria</taxon>
        <taxon>Pseudomonadati</taxon>
        <taxon>Pseudomonadota</taxon>
        <taxon>Betaproteobacteria</taxon>
        <taxon>Burkholderiales</taxon>
        <taxon>Alcaligenaceae</taxon>
        <taxon>Bordetella</taxon>
    </lineage>
</organism>
<evidence type="ECO:0000256" key="2">
    <source>
        <dbReference type="SAM" id="Phobius"/>
    </source>
</evidence>
<keyword evidence="4" id="KW-1185">Reference proteome</keyword>
<evidence type="ECO:0000256" key="1">
    <source>
        <dbReference type="SAM" id="MobiDB-lite"/>
    </source>
</evidence>
<reference evidence="3 4" key="1">
    <citation type="submission" date="2017-05" db="EMBL/GenBank/DDBJ databases">
        <title>Complete and WGS of Bordetella genogroups.</title>
        <authorList>
            <person name="Spilker T."/>
            <person name="LiPuma J."/>
        </authorList>
    </citation>
    <scope>NUCLEOTIDE SEQUENCE [LARGE SCALE GENOMIC DNA]</scope>
    <source>
        <strain evidence="3 4">AU17164</strain>
    </source>
</reference>
<dbReference type="RefSeq" id="WP_086072882.1">
    <property type="nucleotide sequence ID" value="NZ_CP021109.1"/>
</dbReference>